<feature type="transmembrane region" description="Helical" evidence="2">
    <location>
        <begin position="122"/>
        <end position="142"/>
    </location>
</feature>
<evidence type="ECO:0000259" key="3">
    <source>
        <dbReference type="Pfam" id="PF07786"/>
    </source>
</evidence>
<evidence type="ECO:0000256" key="1">
    <source>
        <dbReference type="SAM" id="MobiDB-lite"/>
    </source>
</evidence>
<feature type="transmembrane region" description="Helical" evidence="2">
    <location>
        <begin position="282"/>
        <end position="310"/>
    </location>
</feature>
<dbReference type="Pfam" id="PF07786">
    <property type="entry name" value="HGSNAT_cat"/>
    <property type="match status" value="1"/>
</dbReference>
<comment type="caution">
    <text evidence="4">The sequence shown here is derived from an EMBL/GenBank/DDBJ whole genome shotgun (WGS) entry which is preliminary data.</text>
</comment>
<evidence type="ECO:0000313" key="5">
    <source>
        <dbReference type="Proteomes" id="UP001251870"/>
    </source>
</evidence>
<dbReference type="RefSeq" id="WP_310549224.1">
    <property type="nucleotide sequence ID" value="NZ_JAVKGR010000019.1"/>
</dbReference>
<keyword evidence="5" id="KW-1185">Reference proteome</keyword>
<keyword evidence="2" id="KW-1133">Transmembrane helix</keyword>
<keyword evidence="2" id="KW-0812">Transmembrane</keyword>
<feature type="domain" description="Heparan-alpha-glucosaminide N-acetyltransferase catalytic" evidence="3">
    <location>
        <begin position="121"/>
        <end position="324"/>
    </location>
</feature>
<feature type="transmembrane region" description="Helical" evidence="2">
    <location>
        <begin position="395"/>
        <end position="414"/>
    </location>
</feature>
<keyword evidence="2" id="KW-0472">Membrane</keyword>
<feature type="transmembrane region" description="Helical" evidence="2">
    <location>
        <begin position="221"/>
        <end position="238"/>
    </location>
</feature>
<feature type="transmembrane region" description="Helical" evidence="2">
    <location>
        <begin position="154"/>
        <end position="177"/>
    </location>
</feature>
<feature type="transmembrane region" description="Helical" evidence="2">
    <location>
        <begin position="452"/>
        <end position="470"/>
    </location>
</feature>
<sequence length="525" mass="55739">MSTINDSTDTAVRPAQQAAVDTPTSIGESTVQDIPEGHLPPGIRPAPGARGPRRIWTGEEQAAQENAEDPTRPVEIVEHAGGQTTGAAASWPSRRTVRRRARQGGAVYKLQTRDGRRTQRRVMGIDVARGVALFGMVAIHTLPAWSEAAQGPTVTWTLFAGHSAALFAVLAGLSLALLTGGRRVQTGRRGLRSRVGLVLRAVLLLVAGLALNLMWFPAYNILPYYGLLFLLAVPLTLMRAGGLIVSAVVLLVGSPFLTYLVVRSTGAESVINPSLVDLFADPLGVTVSLLLTGSYPAVTWMAFICLGMALGRLPLHRERVQIGLLISGAVLAVSAYAASALLIFRLGGMQEIVSRTPGATPSSVEDVMIFGPEPTLPTTTLWWLAIDGPHTNTPFAVALSGGIALAALGTLLLVSRLAGRWLRPVAAVGSMTLTFYTAHLVFLSWVDVEATPWFWFGIQMAVAIIAAMAWQRASGRGPLERLLSLLCAAPARLIVPRSQAEAARADDVGSPPGQSDQHTAAQHRS</sequence>
<protein>
    <submittedName>
        <fullName evidence="4">Heparan-alpha-glucosaminide N-acetyltransferase domain-containing protein</fullName>
    </submittedName>
</protein>
<dbReference type="InterPro" id="IPR012429">
    <property type="entry name" value="HGSNAT_cat"/>
</dbReference>
<feature type="transmembrane region" description="Helical" evidence="2">
    <location>
        <begin position="197"/>
        <end position="215"/>
    </location>
</feature>
<proteinExistence type="predicted"/>
<feature type="compositionally biased region" description="Polar residues" evidence="1">
    <location>
        <begin position="1"/>
        <end position="10"/>
    </location>
</feature>
<organism evidence="4 5">
    <name type="scientific">Nesterenkonia aerolata</name>
    <dbReference type="NCBI Taxonomy" id="3074079"/>
    <lineage>
        <taxon>Bacteria</taxon>
        <taxon>Bacillati</taxon>
        <taxon>Actinomycetota</taxon>
        <taxon>Actinomycetes</taxon>
        <taxon>Micrococcales</taxon>
        <taxon>Micrococcaceae</taxon>
        <taxon>Nesterenkonia</taxon>
    </lineage>
</organism>
<dbReference type="Proteomes" id="UP001251870">
    <property type="component" value="Unassembled WGS sequence"/>
</dbReference>
<reference evidence="4 5" key="1">
    <citation type="submission" date="2023-09" db="EMBL/GenBank/DDBJ databases">
        <title>Description of three actinobacteria isolated from air of manufacturing shop in a pharmaceutical factory.</title>
        <authorList>
            <person name="Zhang D.-F."/>
        </authorList>
    </citation>
    <scope>NUCLEOTIDE SEQUENCE [LARGE SCALE GENOMIC DNA]</scope>
    <source>
        <strain evidence="4 5">LY-0111</strain>
    </source>
</reference>
<feature type="region of interest" description="Disordered" evidence="1">
    <location>
        <begin position="1"/>
        <end position="53"/>
    </location>
</feature>
<gene>
    <name evidence="4" type="ORF">RIL96_11795</name>
</gene>
<evidence type="ECO:0000313" key="4">
    <source>
        <dbReference type="EMBL" id="MDR8020244.1"/>
    </source>
</evidence>
<dbReference type="EMBL" id="JAVKGR010000019">
    <property type="protein sequence ID" value="MDR8020244.1"/>
    <property type="molecule type" value="Genomic_DNA"/>
</dbReference>
<feature type="compositionally biased region" description="Polar residues" evidence="1">
    <location>
        <begin position="22"/>
        <end position="32"/>
    </location>
</feature>
<evidence type="ECO:0000256" key="2">
    <source>
        <dbReference type="SAM" id="Phobius"/>
    </source>
</evidence>
<feature type="region of interest" description="Disordered" evidence="1">
    <location>
        <begin position="502"/>
        <end position="525"/>
    </location>
</feature>
<feature type="transmembrane region" description="Helical" evidence="2">
    <location>
        <begin position="322"/>
        <end position="344"/>
    </location>
</feature>
<name>A0ABU2DUT4_9MICC</name>
<feature type="transmembrane region" description="Helical" evidence="2">
    <location>
        <begin position="426"/>
        <end position="446"/>
    </location>
</feature>
<accession>A0ABU2DUT4</accession>
<feature type="compositionally biased region" description="Polar residues" evidence="1">
    <location>
        <begin position="512"/>
        <end position="525"/>
    </location>
</feature>
<feature type="transmembrane region" description="Helical" evidence="2">
    <location>
        <begin position="243"/>
        <end position="262"/>
    </location>
</feature>